<keyword evidence="2" id="KW-1185">Reference proteome</keyword>
<accession>U2HUA9</accession>
<dbReference type="Proteomes" id="UP000016584">
    <property type="component" value="Unassembled WGS sequence"/>
</dbReference>
<dbReference type="RefSeq" id="WP_021070368.1">
    <property type="nucleotide sequence ID" value="NZ_ATDL01000015.1"/>
</dbReference>
<evidence type="ECO:0000313" key="2">
    <source>
        <dbReference type="Proteomes" id="UP000016584"/>
    </source>
</evidence>
<sequence>MMTAWPDSIATGDRGKFHVQGGAIDSINECVYFSFTNSLIKMDLSGKLIGSVVGFSGHLGDLDFKDGKVYGSLEYKSDGIGQGISKELGVAVSKQNGFYVAVFDGAKIVRPGMNAEKEDLLKTVYLAEPVIDHESSVRVGAQIKKHRYACSGIDGLTFGPAFGHPKSKKDYLYVAYGVYGDTTRNDNDHQVILQYDIKDWDKYGQQLLLGKLHQSGPKKPKAKYFLKTGNTTYGIQNLAYDSYTGNFFAAVYKGKKSIYPNYDLFAIDGKKKPTKGIIQSDNKEEKVAILHLAEGGNKDMNSGISGWHFAWGATGLCPIGNGWFYISHNRRTKEGQQQSTIYKYQWSGDAKKPFNL</sequence>
<comment type="caution">
    <text evidence="1">The sequence shown here is derived from an EMBL/GenBank/DDBJ whole genome shotgun (WGS) entry which is preliminary data.</text>
</comment>
<reference evidence="1 2" key="1">
    <citation type="journal article" date="2013" name="Genome Announc.">
        <title>The Draft Genome Sequence of Sphingomonas paucimobilis Strain HER1398 (Proteobacteria), Host to the Giant PAU Phage, Indicates That It Is a Member of the Genus Sphingobacterium (Bacteroidetes).</title>
        <authorList>
            <person name="White R.A.III."/>
            <person name="Suttle C.A."/>
        </authorList>
    </citation>
    <scope>NUCLEOTIDE SEQUENCE [LARGE SCALE GENOMIC DNA]</scope>
    <source>
        <strain evidence="1 2">HER1398</strain>
    </source>
</reference>
<dbReference type="EMBL" id="ATDL01000015">
    <property type="protein sequence ID" value="ERJ58875.1"/>
    <property type="molecule type" value="Genomic_DNA"/>
</dbReference>
<organism evidence="1 2">
    <name type="scientific">Sphingobacterium paucimobilis HER1398</name>
    <dbReference type="NCBI Taxonomy" id="1346330"/>
    <lineage>
        <taxon>Bacteria</taxon>
        <taxon>Pseudomonadati</taxon>
        <taxon>Bacteroidota</taxon>
        <taxon>Sphingobacteriia</taxon>
        <taxon>Sphingobacteriales</taxon>
        <taxon>Sphingobacteriaceae</taxon>
        <taxon>Sphingobacterium</taxon>
    </lineage>
</organism>
<proteinExistence type="predicted"/>
<gene>
    <name evidence="1" type="ORF">M472_08840</name>
</gene>
<dbReference type="AlphaFoldDB" id="U2HUA9"/>
<evidence type="ECO:0000313" key="1">
    <source>
        <dbReference type="EMBL" id="ERJ58875.1"/>
    </source>
</evidence>
<protein>
    <submittedName>
        <fullName evidence="1">Uncharacterized protein</fullName>
    </submittedName>
</protein>
<dbReference type="eggNOG" id="ENOG502Z8WZ">
    <property type="taxonomic scope" value="Bacteria"/>
</dbReference>
<name>U2HUA9_9SPHI</name>
<dbReference type="PATRIC" id="fig|1346330.5.peg.2206"/>